<dbReference type="AlphaFoldDB" id="A0A5C6LVC4"/>
<dbReference type="Pfam" id="PF03069">
    <property type="entry name" value="FmdA_AmdA"/>
    <property type="match status" value="1"/>
</dbReference>
<dbReference type="PANTHER" id="PTHR31891:SF1">
    <property type="entry name" value="FORMAMIDASE C869.04-RELATED"/>
    <property type="match status" value="1"/>
</dbReference>
<dbReference type="PANTHER" id="PTHR31891">
    <property type="entry name" value="FORMAMIDASE C869.04-RELATED"/>
    <property type="match status" value="1"/>
</dbReference>
<accession>A0A5C6LVC4</accession>
<dbReference type="Gene3D" id="3.10.28.20">
    <property type="entry name" value="Acetamidase/Formamidase-like domains"/>
    <property type="match status" value="1"/>
</dbReference>
<dbReference type="Proteomes" id="UP000318815">
    <property type="component" value="Unassembled WGS sequence"/>
</dbReference>
<name>A0A5C6LVC4_9BACT</name>
<dbReference type="SUPFAM" id="SSF141130">
    <property type="entry name" value="Acetamidase/Formamidase-like"/>
    <property type="match status" value="1"/>
</dbReference>
<organism evidence="1 2">
    <name type="scientific">Chitinophaga pinensis</name>
    <dbReference type="NCBI Taxonomy" id="79329"/>
    <lineage>
        <taxon>Bacteria</taxon>
        <taxon>Pseudomonadati</taxon>
        <taxon>Bacteroidota</taxon>
        <taxon>Chitinophagia</taxon>
        <taxon>Chitinophagales</taxon>
        <taxon>Chitinophagaceae</taxon>
        <taxon>Chitinophaga</taxon>
    </lineage>
</organism>
<proteinExistence type="predicted"/>
<keyword evidence="2" id="KW-1185">Reference proteome</keyword>
<evidence type="ECO:0008006" key="3">
    <source>
        <dbReference type="Google" id="ProtNLM"/>
    </source>
</evidence>
<dbReference type="OrthoDB" id="9811740at2"/>
<dbReference type="InterPro" id="IPR004304">
    <property type="entry name" value="FmdA_AmdA"/>
</dbReference>
<reference evidence="1 2" key="1">
    <citation type="submission" date="2019-08" db="EMBL/GenBank/DDBJ databases">
        <title>Whole genome sequencing of chitin degrading bacteria Chitinophaga pinensis YS16.</title>
        <authorList>
            <person name="Singh R.P."/>
            <person name="Manchanda G."/>
            <person name="Maurya I.K."/>
            <person name="Joshi N.K."/>
            <person name="Srivastava A.K."/>
        </authorList>
    </citation>
    <scope>NUCLEOTIDE SEQUENCE [LARGE SCALE GENOMIC DNA]</scope>
    <source>
        <strain evidence="1 2">YS-16</strain>
    </source>
</reference>
<dbReference type="Gene3D" id="2.60.120.580">
    <property type="entry name" value="Acetamidase/Formamidase-like domains"/>
    <property type="match status" value="1"/>
</dbReference>
<dbReference type="GO" id="GO:0016811">
    <property type="term" value="F:hydrolase activity, acting on carbon-nitrogen (but not peptide) bonds, in linear amides"/>
    <property type="evidence" value="ECO:0007669"/>
    <property type="project" value="InterPro"/>
</dbReference>
<evidence type="ECO:0000313" key="2">
    <source>
        <dbReference type="Proteomes" id="UP000318815"/>
    </source>
</evidence>
<gene>
    <name evidence="1" type="ORF">FEF09_07775</name>
</gene>
<dbReference type="EMBL" id="VOHS01000005">
    <property type="protein sequence ID" value="TWW01345.1"/>
    <property type="molecule type" value="Genomic_DNA"/>
</dbReference>
<evidence type="ECO:0000313" key="1">
    <source>
        <dbReference type="EMBL" id="TWW01345.1"/>
    </source>
</evidence>
<comment type="caution">
    <text evidence="1">The sequence shown here is derived from an EMBL/GenBank/DDBJ whole genome shotgun (WGS) entry which is preliminary data.</text>
</comment>
<dbReference type="RefSeq" id="WP_146304569.1">
    <property type="nucleotide sequence ID" value="NZ_VOHS01000005.1"/>
</dbReference>
<sequence length="155" mass="17426">MKYIFSLILLLVGTPVLYAQSIHFTPVTFSNLYIGDGHAAQGDGEIAGNALETSMDVIFSVRLIRKGTMPLNYPRAEDDKYIMAMGVHKELKNALKIASANLLDWLQYQHDLTLQEATQVMSTTIEYTIAEIADPEQMVVAKIEKKKLKDLPLRR</sequence>
<protein>
    <recommendedName>
        <fullName evidence="3">Acetamidase</fullName>
    </recommendedName>
</protein>